<dbReference type="PROSITE" id="PS50801">
    <property type="entry name" value="STAS"/>
    <property type="match status" value="1"/>
</dbReference>
<feature type="transmembrane region" description="Helical" evidence="5">
    <location>
        <begin position="77"/>
        <end position="95"/>
    </location>
</feature>
<comment type="caution">
    <text evidence="7">The sequence shown here is derived from an EMBL/GenBank/DDBJ whole genome shotgun (WGS) entry which is preliminary data.</text>
</comment>
<evidence type="ECO:0000256" key="3">
    <source>
        <dbReference type="ARBA" id="ARBA00022989"/>
    </source>
</evidence>
<keyword evidence="8" id="KW-1185">Reference proteome</keyword>
<accession>A0ABW4T829</accession>
<keyword evidence="3 5" id="KW-1133">Transmembrane helix</keyword>
<feature type="transmembrane region" description="Helical" evidence="5">
    <location>
        <begin position="351"/>
        <end position="370"/>
    </location>
</feature>
<feature type="transmembrane region" description="Helical" evidence="5">
    <location>
        <begin position="107"/>
        <end position="128"/>
    </location>
</feature>
<organism evidence="7 8">
    <name type="scientific">Nonomuraea mangrovi</name>
    <dbReference type="NCBI Taxonomy" id="2316207"/>
    <lineage>
        <taxon>Bacteria</taxon>
        <taxon>Bacillati</taxon>
        <taxon>Actinomycetota</taxon>
        <taxon>Actinomycetes</taxon>
        <taxon>Streptosporangiales</taxon>
        <taxon>Streptosporangiaceae</taxon>
        <taxon>Nonomuraea</taxon>
    </lineage>
</organism>
<dbReference type="CDD" id="cd07042">
    <property type="entry name" value="STAS_SulP_like_sulfate_transporter"/>
    <property type="match status" value="1"/>
</dbReference>
<feature type="transmembrane region" description="Helical" evidence="5">
    <location>
        <begin position="390"/>
        <end position="414"/>
    </location>
</feature>
<reference evidence="8" key="1">
    <citation type="journal article" date="2019" name="Int. J. Syst. Evol. Microbiol.">
        <title>The Global Catalogue of Microorganisms (GCM) 10K type strain sequencing project: providing services to taxonomists for standard genome sequencing and annotation.</title>
        <authorList>
            <consortium name="The Broad Institute Genomics Platform"/>
            <consortium name="The Broad Institute Genome Sequencing Center for Infectious Disease"/>
            <person name="Wu L."/>
            <person name="Ma J."/>
        </authorList>
    </citation>
    <scope>NUCLEOTIDE SEQUENCE [LARGE SCALE GENOMIC DNA]</scope>
    <source>
        <strain evidence="8">ICMP 6774ER</strain>
    </source>
</reference>
<evidence type="ECO:0000313" key="8">
    <source>
        <dbReference type="Proteomes" id="UP001597368"/>
    </source>
</evidence>
<sequence length="559" mass="57538">MGAGVRSATRAIPLLGQLGQYSARSLRADVVAALVISVTLLPQALGYGALAGLPPAAGLYTALGAATVFALLTRTRFVSVGPSSTLALLTFSVVHERAGSDVARATALAAVLSLLMGMWCLVGAALRLQGFSDFLSAPVMLGYQAGVAVEVIAGQLGPLLGVATHGTDPLGKMWQVCTHLEQVKPFTAAMGLGAVVALVLLKRCVSALPGGLVVCLTAITLSAAFGLARYGVAVVGPVSGGPPTLARLYTSLEDVWALLIPAAGMALVASVETVSAVRRTTGSGEHVSLDRESAALGASSIASGALGGFPPMASTSRSLSARGAGAHSQLFSLVAAGIVVFVLFTGGPIMALLPMAVLSAIVIVGAPKLVDVPGFVRLWRSYRVESVIALISMAGVLAFGVLVGLLVAVVLSVAQLLRRAARPHDAVLSVTGDDGQAHELAGRPSPHPDILIYRADAPLFFANAAWIRQRLLTSVAAGSPPPRCVILDFEAVFYMDATAADVLAQLTLDLRALGCRVALARVHEPVLGQLRANPYHDGATQRLPVFPSVREAFTAMREP</sequence>
<feature type="domain" description="STAS" evidence="6">
    <location>
        <begin position="448"/>
        <end position="556"/>
    </location>
</feature>
<dbReference type="InterPro" id="IPR036513">
    <property type="entry name" value="STAS_dom_sf"/>
</dbReference>
<feature type="transmembrane region" description="Helical" evidence="5">
    <location>
        <begin position="325"/>
        <end position="344"/>
    </location>
</feature>
<evidence type="ECO:0000313" key="7">
    <source>
        <dbReference type="EMBL" id="MFD1937210.1"/>
    </source>
</evidence>
<dbReference type="Gene3D" id="3.30.750.24">
    <property type="entry name" value="STAS domain"/>
    <property type="match status" value="1"/>
</dbReference>
<dbReference type="RefSeq" id="WP_379578166.1">
    <property type="nucleotide sequence ID" value="NZ_JBHUFV010000055.1"/>
</dbReference>
<dbReference type="PANTHER" id="PTHR11814">
    <property type="entry name" value="SULFATE TRANSPORTER"/>
    <property type="match status" value="1"/>
</dbReference>
<evidence type="ECO:0000256" key="1">
    <source>
        <dbReference type="ARBA" id="ARBA00004141"/>
    </source>
</evidence>
<dbReference type="InterPro" id="IPR002645">
    <property type="entry name" value="STAS_dom"/>
</dbReference>
<evidence type="ECO:0000256" key="2">
    <source>
        <dbReference type="ARBA" id="ARBA00022692"/>
    </source>
</evidence>
<dbReference type="InterPro" id="IPR001902">
    <property type="entry name" value="SLC26A/SulP_fam"/>
</dbReference>
<evidence type="ECO:0000256" key="5">
    <source>
        <dbReference type="SAM" id="Phobius"/>
    </source>
</evidence>
<protein>
    <submittedName>
        <fullName evidence="7">SulP family inorganic anion transporter</fullName>
    </submittedName>
</protein>
<comment type="subcellular location">
    <subcellularLocation>
        <location evidence="1">Membrane</location>
        <topology evidence="1">Multi-pass membrane protein</topology>
    </subcellularLocation>
</comment>
<gene>
    <name evidence="7" type="ORF">ACFSKW_37655</name>
</gene>
<feature type="transmembrane region" description="Helical" evidence="5">
    <location>
        <begin position="255"/>
        <end position="274"/>
    </location>
</feature>
<dbReference type="InterPro" id="IPR011547">
    <property type="entry name" value="SLC26A/SulP_dom"/>
</dbReference>
<evidence type="ECO:0000256" key="4">
    <source>
        <dbReference type="ARBA" id="ARBA00023136"/>
    </source>
</evidence>
<dbReference type="Proteomes" id="UP001597368">
    <property type="component" value="Unassembled WGS sequence"/>
</dbReference>
<dbReference type="EMBL" id="JBHUFV010000055">
    <property type="protein sequence ID" value="MFD1937210.1"/>
    <property type="molecule type" value="Genomic_DNA"/>
</dbReference>
<feature type="transmembrane region" description="Helical" evidence="5">
    <location>
        <begin position="140"/>
        <end position="163"/>
    </location>
</feature>
<dbReference type="Pfam" id="PF01740">
    <property type="entry name" value="STAS"/>
    <property type="match status" value="1"/>
</dbReference>
<proteinExistence type="predicted"/>
<feature type="transmembrane region" description="Helical" evidence="5">
    <location>
        <begin position="213"/>
        <end position="235"/>
    </location>
</feature>
<evidence type="ECO:0000259" key="6">
    <source>
        <dbReference type="PROSITE" id="PS50801"/>
    </source>
</evidence>
<feature type="transmembrane region" description="Helical" evidence="5">
    <location>
        <begin position="30"/>
        <end position="50"/>
    </location>
</feature>
<dbReference type="SUPFAM" id="SSF52091">
    <property type="entry name" value="SpoIIaa-like"/>
    <property type="match status" value="1"/>
</dbReference>
<keyword evidence="2 5" id="KW-0812">Transmembrane</keyword>
<keyword evidence="4 5" id="KW-0472">Membrane</keyword>
<dbReference type="Pfam" id="PF00916">
    <property type="entry name" value="Sulfate_transp"/>
    <property type="match status" value="1"/>
</dbReference>
<name>A0ABW4T829_9ACTN</name>